<dbReference type="EMBL" id="CCXZ01000004">
    <property type="protein sequence ID" value="CEG14272.1"/>
    <property type="molecule type" value="Genomic_DNA"/>
</dbReference>
<protein>
    <submittedName>
        <fullName evidence="2">Uncharacterized protein</fullName>
    </submittedName>
</protein>
<accession>A0A0U5BP30</accession>
<organism evidence="2 3">
    <name type="scientific">Xanthomonas citri pv. citri</name>
    <dbReference type="NCBI Taxonomy" id="611301"/>
    <lineage>
        <taxon>Bacteria</taxon>
        <taxon>Pseudomonadati</taxon>
        <taxon>Pseudomonadota</taxon>
        <taxon>Gammaproteobacteria</taxon>
        <taxon>Lysobacterales</taxon>
        <taxon>Lysobacteraceae</taxon>
        <taxon>Xanthomonas</taxon>
    </lineage>
</organism>
<reference evidence="2 3" key="1">
    <citation type="submission" date="2014-09" db="EMBL/GenBank/DDBJ databases">
        <authorList>
            <person name="Regsiter A."/>
        </authorList>
    </citation>
    <scope>NUCLEOTIDE SEQUENCE [LARGE SCALE GENOMIC DNA]</scope>
</reference>
<evidence type="ECO:0000256" key="1">
    <source>
        <dbReference type="SAM" id="MobiDB-lite"/>
    </source>
</evidence>
<dbReference type="Proteomes" id="UP000052230">
    <property type="component" value="Unassembled WGS sequence"/>
</dbReference>
<name>A0A0U5BP30_XANCI</name>
<sequence length="73" mass="8379">MSEFIRRSMQNQSHRAQPVPRGRAWPNHYTSVPTVAHLTVLRVPKHAANKHYATNAYAHHRGPYRSAKTPLPQ</sequence>
<keyword evidence="3" id="KW-1185">Reference proteome</keyword>
<dbReference type="AlphaFoldDB" id="A0A0U5BP30"/>
<comment type="caution">
    <text evidence="2">The sequence shown here is derived from an EMBL/GenBank/DDBJ whole genome shotgun (WGS) entry which is preliminary data.</text>
</comment>
<evidence type="ECO:0000313" key="2">
    <source>
        <dbReference type="EMBL" id="CEG14272.1"/>
    </source>
</evidence>
<feature type="region of interest" description="Disordered" evidence="1">
    <location>
        <begin position="1"/>
        <end position="25"/>
    </location>
</feature>
<evidence type="ECO:0000313" key="3">
    <source>
        <dbReference type="Proteomes" id="UP000052230"/>
    </source>
</evidence>
<proteinExistence type="predicted"/>
<gene>
    <name evidence="2" type="ORF">XAC3562_1010031</name>
</gene>